<evidence type="ECO:0000313" key="2">
    <source>
        <dbReference type="EMBL" id="GHI77599.1"/>
    </source>
</evidence>
<dbReference type="Proteomes" id="UP000608522">
    <property type="component" value="Unassembled WGS sequence"/>
</dbReference>
<dbReference type="EMBL" id="BNED01000005">
    <property type="protein sequence ID" value="GHI77599.1"/>
    <property type="molecule type" value="Genomic_DNA"/>
</dbReference>
<evidence type="ECO:0000256" key="1">
    <source>
        <dbReference type="SAM" id="MobiDB-lite"/>
    </source>
</evidence>
<sequence>MGNRAVFVLSGPGGPGSPGGPAGHTRHRSSYGAVGLDLDLLAGPEAVLPFLRGHVREDDWYPDDMVEAGVLADEARRLLLLFASEGPIASLRTRAATLELLRCAWPGWEVRWLHDGQTGLRTHLGLDPGERDTDVYPGPALDRDDEELADPDPLVAVVTIGQDRCHVLADIDDHPAEEGPALLERLRDAPEHGSHRLRADAGIHVDPERRRVGWWLNTARAHAGALAGRWPGWTVEFWEDRWAEHERASGGRFAPPAPDRAAALADVRDRALERWAGPRGDVRARLVAALPHATIGRGFGPAVPAEQAAAARAAVRRAYAAAVGT</sequence>
<feature type="region of interest" description="Disordered" evidence="1">
    <location>
        <begin position="9"/>
        <end position="28"/>
    </location>
</feature>
<keyword evidence="3" id="KW-1185">Reference proteome</keyword>
<proteinExistence type="predicted"/>
<comment type="caution">
    <text evidence="2">The sequence shown here is derived from an EMBL/GenBank/DDBJ whole genome shotgun (WGS) entry which is preliminary data.</text>
</comment>
<reference evidence="3" key="1">
    <citation type="submission" date="2023-07" db="EMBL/GenBank/DDBJ databases">
        <title>Whole genome shotgun sequence of Streptomyces spororaveus NBRC 15456.</title>
        <authorList>
            <person name="Komaki H."/>
            <person name="Tamura T."/>
        </authorList>
    </citation>
    <scope>NUCLEOTIDE SEQUENCE [LARGE SCALE GENOMIC DNA]</scope>
    <source>
        <strain evidence="3">NBRC 15456</strain>
    </source>
</reference>
<gene>
    <name evidence="2" type="ORF">Sspor_31600</name>
</gene>
<organism evidence="2 3">
    <name type="scientific">Streptomyces spororaveus</name>
    <dbReference type="NCBI Taxonomy" id="284039"/>
    <lineage>
        <taxon>Bacteria</taxon>
        <taxon>Bacillati</taxon>
        <taxon>Actinomycetota</taxon>
        <taxon>Actinomycetes</taxon>
        <taxon>Kitasatosporales</taxon>
        <taxon>Streptomycetaceae</taxon>
        <taxon>Streptomyces</taxon>
    </lineage>
</organism>
<feature type="compositionally biased region" description="Gly residues" evidence="1">
    <location>
        <begin position="11"/>
        <end position="22"/>
    </location>
</feature>
<name>A0ABQ3TB64_9ACTN</name>
<protein>
    <submittedName>
        <fullName evidence="2">Uncharacterized protein</fullName>
    </submittedName>
</protein>
<accession>A0ABQ3TB64</accession>
<evidence type="ECO:0000313" key="3">
    <source>
        <dbReference type="Proteomes" id="UP000608522"/>
    </source>
</evidence>